<dbReference type="Proteomes" id="UP000187203">
    <property type="component" value="Unassembled WGS sequence"/>
</dbReference>
<sequence>MLNRTNGGSPLRSELYEGYLSESICPKIPITEAVNLGKEISVDEVYKALHQMKPWKAPGVDGFHAGFFHQFLGTTKDALFEIVTNAFEVGVL</sequence>
<dbReference type="AlphaFoldDB" id="A0A1R3KVU6"/>
<protein>
    <submittedName>
        <fullName evidence="1">CNGC5-like protein</fullName>
    </submittedName>
</protein>
<gene>
    <name evidence="1" type="ORF">COLO4_03948</name>
</gene>
<dbReference type="EMBL" id="AWUE01010860">
    <property type="protein sequence ID" value="OMP11223.1"/>
    <property type="molecule type" value="Genomic_DNA"/>
</dbReference>
<evidence type="ECO:0000313" key="1">
    <source>
        <dbReference type="EMBL" id="OMP11223.1"/>
    </source>
</evidence>
<reference evidence="2" key="1">
    <citation type="submission" date="2013-09" db="EMBL/GenBank/DDBJ databases">
        <title>Corchorus olitorius genome sequencing.</title>
        <authorList>
            <person name="Alam M."/>
            <person name="Haque M.S."/>
            <person name="Islam M.S."/>
            <person name="Emdad E.M."/>
            <person name="Islam M.M."/>
            <person name="Ahmed B."/>
            <person name="Halim A."/>
            <person name="Hossen Q.M.M."/>
            <person name="Hossain M.Z."/>
            <person name="Ahmed R."/>
            <person name="Khan M.M."/>
            <person name="Islam R."/>
            <person name="Rashid M.M."/>
            <person name="Khan S.A."/>
            <person name="Rahman M.S."/>
            <person name="Alam M."/>
            <person name="Yahiya A.S."/>
            <person name="Khan M.S."/>
            <person name="Azam M.S."/>
            <person name="Haque T."/>
            <person name="Lashkar M.Z.H."/>
            <person name="Akhand A.I."/>
            <person name="Morshed G."/>
            <person name="Roy S."/>
            <person name="Uddin K.S."/>
            <person name="Rabeya T."/>
            <person name="Hossain A.S."/>
            <person name="Chowdhury A."/>
            <person name="Snigdha A.R."/>
            <person name="Mortoza M.S."/>
            <person name="Matin S.A."/>
            <person name="Hoque S.M.E."/>
            <person name="Islam M.K."/>
            <person name="Roy D.K."/>
            <person name="Haider R."/>
            <person name="Moosa M.M."/>
            <person name="Elias S.M."/>
            <person name="Hasan A.M."/>
            <person name="Jahan S."/>
            <person name="Shafiuddin M."/>
            <person name="Mahmood N."/>
            <person name="Shommy N.S."/>
        </authorList>
    </citation>
    <scope>NUCLEOTIDE SEQUENCE [LARGE SCALE GENOMIC DNA]</scope>
    <source>
        <strain evidence="2">cv. O-4</strain>
    </source>
</reference>
<evidence type="ECO:0000313" key="2">
    <source>
        <dbReference type="Proteomes" id="UP000187203"/>
    </source>
</evidence>
<comment type="caution">
    <text evidence="1">The sequence shown here is derived from an EMBL/GenBank/DDBJ whole genome shotgun (WGS) entry which is preliminary data.</text>
</comment>
<accession>A0A1R3KVU6</accession>
<name>A0A1R3KVU6_9ROSI</name>
<keyword evidence="2" id="KW-1185">Reference proteome</keyword>
<organism evidence="1 2">
    <name type="scientific">Corchorus olitorius</name>
    <dbReference type="NCBI Taxonomy" id="93759"/>
    <lineage>
        <taxon>Eukaryota</taxon>
        <taxon>Viridiplantae</taxon>
        <taxon>Streptophyta</taxon>
        <taxon>Embryophyta</taxon>
        <taxon>Tracheophyta</taxon>
        <taxon>Spermatophyta</taxon>
        <taxon>Magnoliopsida</taxon>
        <taxon>eudicotyledons</taxon>
        <taxon>Gunneridae</taxon>
        <taxon>Pentapetalae</taxon>
        <taxon>rosids</taxon>
        <taxon>malvids</taxon>
        <taxon>Malvales</taxon>
        <taxon>Malvaceae</taxon>
        <taxon>Grewioideae</taxon>
        <taxon>Apeibeae</taxon>
        <taxon>Corchorus</taxon>
    </lineage>
</organism>
<dbReference type="OrthoDB" id="1751841at2759"/>
<proteinExistence type="predicted"/>